<dbReference type="RefSeq" id="WP_008708629.1">
    <property type="nucleotide sequence ID" value="NZ_CABKQM010000002.1"/>
</dbReference>
<organism evidence="1 2">
    <name type="scientific">Cloacibacillus evryensis</name>
    <dbReference type="NCBI Taxonomy" id="508460"/>
    <lineage>
        <taxon>Bacteria</taxon>
        <taxon>Thermotogati</taxon>
        <taxon>Synergistota</taxon>
        <taxon>Synergistia</taxon>
        <taxon>Synergistales</taxon>
        <taxon>Synergistaceae</taxon>
        <taxon>Cloacibacillus</taxon>
    </lineage>
</organism>
<keyword evidence="2" id="KW-1185">Reference proteome</keyword>
<evidence type="ECO:0000313" key="2">
    <source>
        <dbReference type="Proteomes" id="UP001205919"/>
    </source>
</evidence>
<dbReference type="PANTHER" id="PTHR10362">
    <property type="entry name" value="HISTIDINE AMMONIA-LYASE"/>
    <property type="match status" value="1"/>
</dbReference>
<accession>A0AAW5K9V9</accession>
<dbReference type="AlphaFoldDB" id="A0AAW5K9V9"/>
<dbReference type="InterPro" id="IPR024083">
    <property type="entry name" value="Fumarase/histidase_N"/>
</dbReference>
<name>A0AAW5K9V9_9BACT</name>
<sequence>MNRESMKEARDINEVILGKEVTLEELAAVARFGAKVSFSDEYKERVNKCRALVDQFVKEQRRMYGITTGLGENVKRAIPEESAIRYQKNTMLTHCTTVGEPMEEEVVRAMLFMMLVNVGSGVSGARLEALEVVAGLLNKGVTPWVPLHGSVGYLDAEAHAALVFTGAGRAYYQGELLDGGEALKRAGITPFTPSYKEGLCFVNGCTSINAMGALAAYDARNLVATADVVAACTLEALSANLKAFDERVMAVKPHKEQAKTAAHLRNILAESGFLKENGGKNLQDALSLRCVPQAHGAARKTVDDAVEAIVTEINSCCDNPIIHPSGEAMSACNSDSGFVGIESDSICIAMGYLAKISERRTDRMVNEHVSGLPPFLVANPGENSGYMIVQYSSAGLVGEIRVLSHPASVDSVPTCAFQEDYVSMGYNAAMKAYKVVRLAEYVLGNELLTAVQAAGLRAQKELPLSPVTAAVGAAVREKAPFMENDHYISPDMEWARELVHSGRVRETAERYIGGLY</sequence>
<evidence type="ECO:0000313" key="1">
    <source>
        <dbReference type="EMBL" id="MCQ4815558.1"/>
    </source>
</evidence>
<comment type="caution">
    <text evidence="1">The sequence shown here is derived from an EMBL/GenBank/DDBJ whole genome shotgun (WGS) entry which is preliminary data.</text>
</comment>
<dbReference type="GO" id="GO:0016841">
    <property type="term" value="F:ammonia-lyase activity"/>
    <property type="evidence" value="ECO:0007669"/>
    <property type="project" value="UniProtKB-ARBA"/>
</dbReference>
<dbReference type="Proteomes" id="UP001205919">
    <property type="component" value="Unassembled WGS sequence"/>
</dbReference>
<dbReference type="CDD" id="cd00332">
    <property type="entry name" value="PAL-HAL"/>
    <property type="match status" value="1"/>
</dbReference>
<dbReference type="Gene3D" id="1.20.200.10">
    <property type="entry name" value="Fumarase/aspartase (Central domain)"/>
    <property type="match status" value="1"/>
</dbReference>
<reference evidence="1 2" key="1">
    <citation type="submission" date="2022-06" db="EMBL/GenBank/DDBJ databases">
        <title>Isolation of gut microbiota from human fecal samples.</title>
        <authorList>
            <person name="Pamer E.G."/>
            <person name="Barat B."/>
            <person name="Waligurski E."/>
            <person name="Medina S."/>
            <person name="Paddock L."/>
            <person name="Mostad J."/>
        </authorList>
    </citation>
    <scope>NUCLEOTIDE SEQUENCE [LARGE SCALE GENOMIC DNA]</scope>
    <source>
        <strain evidence="1 2">DFI.9.90</strain>
    </source>
</reference>
<protein>
    <submittedName>
        <fullName evidence="1">Aromatic amino acid ammonia-lyase</fullName>
    </submittedName>
</protein>
<dbReference type="Gene3D" id="1.10.275.10">
    <property type="entry name" value="Fumarase/aspartase (N-terminal domain)"/>
    <property type="match status" value="1"/>
</dbReference>
<proteinExistence type="predicted"/>
<dbReference type="EMBL" id="JANFYT010000042">
    <property type="protein sequence ID" value="MCQ4815558.1"/>
    <property type="molecule type" value="Genomic_DNA"/>
</dbReference>
<dbReference type="SUPFAM" id="SSF48557">
    <property type="entry name" value="L-aspartase-like"/>
    <property type="match status" value="1"/>
</dbReference>
<dbReference type="InterPro" id="IPR008948">
    <property type="entry name" value="L-Aspartase-like"/>
</dbReference>
<dbReference type="InterPro" id="IPR001106">
    <property type="entry name" value="Aromatic_Lyase"/>
</dbReference>
<gene>
    <name evidence="1" type="ORF">NE630_14055</name>
</gene>
<dbReference type="Pfam" id="PF00221">
    <property type="entry name" value="Lyase_aromatic"/>
    <property type="match status" value="1"/>
</dbReference>